<dbReference type="InterPro" id="IPR029032">
    <property type="entry name" value="AhpD-like"/>
</dbReference>
<feature type="domain" description="Carboxymuconolactone decarboxylase-like" evidence="1">
    <location>
        <begin position="14"/>
        <end position="86"/>
    </location>
</feature>
<dbReference type="Pfam" id="PF02627">
    <property type="entry name" value="CMD"/>
    <property type="match status" value="1"/>
</dbReference>
<dbReference type="SUPFAM" id="SSF69118">
    <property type="entry name" value="AhpD-like"/>
    <property type="match status" value="1"/>
</dbReference>
<proteinExistence type="predicted"/>
<reference evidence="3" key="1">
    <citation type="submission" date="2016-11" db="EMBL/GenBank/DDBJ databases">
        <authorList>
            <person name="Varghese N."/>
            <person name="Submissions S."/>
        </authorList>
    </citation>
    <scope>NUCLEOTIDE SEQUENCE [LARGE SCALE GENOMIC DNA]</scope>
    <source>
        <strain evidence="3">DSM 9756</strain>
    </source>
</reference>
<dbReference type="STRING" id="1121391.SAMN02745206_00253"/>
<keyword evidence="3" id="KW-1185">Reference proteome</keyword>
<dbReference type="InterPro" id="IPR003779">
    <property type="entry name" value="CMD-like"/>
</dbReference>
<dbReference type="PANTHER" id="PTHR35446:SF2">
    <property type="entry name" value="CARBOXYMUCONOLACTONE DECARBOXYLASE-LIKE DOMAIN-CONTAINING PROTEIN"/>
    <property type="match status" value="1"/>
</dbReference>
<dbReference type="EMBL" id="FQVB01000004">
    <property type="protein sequence ID" value="SHE42251.1"/>
    <property type="molecule type" value="Genomic_DNA"/>
</dbReference>
<evidence type="ECO:0000259" key="1">
    <source>
        <dbReference type="Pfam" id="PF02627"/>
    </source>
</evidence>
<sequence length="103" mass="11562">MVMAQGFTQEQVQSVLENIDGSSLIDDKTKRLLHLAETVTRNSYKIWEGTLQELRDQGCTDEELFEAIAVASLFNFMDRMADALGAPVEGFQEKMKQTDGSRS</sequence>
<protein>
    <submittedName>
        <fullName evidence="2">Carboxymuconolactone decarboxylase family protein</fullName>
    </submittedName>
</protein>
<evidence type="ECO:0000313" key="2">
    <source>
        <dbReference type="EMBL" id="SHE42251.1"/>
    </source>
</evidence>
<dbReference type="GO" id="GO:0051920">
    <property type="term" value="F:peroxiredoxin activity"/>
    <property type="evidence" value="ECO:0007669"/>
    <property type="project" value="InterPro"/>
</dbReference>
<evidence type="ECO:0000313" key="3">
    <source>
        <dbReference type="Proteomes" id="UP000184076"/>
    </source>
</evidence>
<organism evidence="2 3">
    <name type="scientific">Desulfacinum infernum DSM 9756</name>
    <dbReference type="NCBI Taxonomy" id="1121391"/>
    <lineage>
        <taxon>Bacteria</taxon>
        <taxon>Pseudomonadati</taxon>
        <taxon>Thermodesulfobacteriota</taxon>
        <taxon>Syntrophobacteria</taxon>
        <taxon>Syntrophobacterales</taxon>
        <taxon>Syntrophobacteraceae</taxon>
        <taxon>Desulfacinum</taxon>
    </lineage>
</organism>
<dbReference type="RefSeq" id="WP_073036205.1">
    <property type="nucleotide sequence ID" value="NZ_FQVB01000004.1"/>
</dbReference>
<name>A0A1M4TCM3_9BACT</name>
<dbReference type="PANTHER" id="PTHR35446">
    <property type="entry name" value="SI:CH211-175M2.5"/>
    <property type="match status" value="1"/>
</dbReference>
<accession>A0A1M4TCM3</accession>
<dbReference type="Proteomes" id="UP000184076">
    <property type="component" value="Unassembled WGS sequence"/>
</dbReference>
<dbReference type="AlphaFoldDB" id="A0A1M4TCM3"/>
<gene>
    <name evidence="2" type="ORF">SAMN02745206_00253</name>
</gene>
<dbReference type="Gene3D" id="1.20.1290.10">
    <property type="entry name" value="AhpD-like"/>
    <property type="match status" value="1"/>
</dbReference>
<dbReference type="OrthoDB" id="122912at2"/>